<protein>
    <submittedName>
        <fullName evidence="2">General transcription factor 3C polypeptide 5-like isoform X1</fullName>
    </submittedName>
</protein>
<name>A0A5D3DYQ3_CUCMM</name>
<dbReference type="InterPro" id="IPR042536">
    <property type="entry name" value="TFIIIC_tauA_Sfc1"/>
</dbReference>
<reference evidence="2 3" key="1">
    <citation type="submission" date="2019-08" db="EMBL/GenBank/DDBJ databases">
        <title>Draft genome sequences of two oriental melons (Cucumis melo L. var makuwa).</title>
        <authorList>
            <person name="Kwon S.-Y."/>
        </authorList>
    </citation>
    <scope>NUCLEOTIDE SEQUENCE [LARGE SCALE GENOMIC DNA]</scope>
    <source>
        <strain evidence="3">cv. Chang Bougi</strain>
        <tissue evidence="2">Leaf</tissue>
    </source>
</reference>
<dbReference type="Gene3D" id="3.30.200.160">
    <property type="entry name" value="TFIIIC, subcomplex tauA, subunit Sfc1, barrel domain"/>
    <property type="match status" value="1"/>
</dbReference>
<accession>A0A5D3DYQ3</accession>
<dbReference type="EMBL" id="SSTD01001969">
    <property type="protein sequence ID" value="TYK28873.1"/>
    <property type="molecule type" value="Genomic_DNA"/>
</dbReference>
<dbReference type="InterPro" id="IPR041499">
    <property type="entry name" value="Tfc1/Sfc1_N"/>
</dbReference>
<proteinExistence type="predicted"/>
<sequence length="64" mass="6909">MGKLKDNTISGFLPAAQNFAVHYPGYPSSKHRAIESLGGTQSILKALETYSRKGGKEISLQTVD</sequence>
<evidence type="ECO:0000313" key="2">
    <source>
        <dbReference type="EMBL" id="TYK28873.1"/>
    </source>
</evidence>
<comment type="caution">
    <text evidence="2">The sequence shown here is derived from an EMBL/GenBank/DDBJ whole genome shotgun (WGS) entry which is preliminary data.</text>
</comment>
<dbReference type="Pfam" id="PF17682">
    <property type="entry name" value="Tau95_N"/>
    <property type="match status" value="1"/>
</dbReference>
<dbReference type="AlphaFoldDB" id="A0A5D3DYQ3"/>
<organism evidence="2 3">
    <name type="scientific">Cucumis melo var. makuwa</name>
    <name type="common">Oriental melon</name>
    <dbReference type="NCBI Taxonomy" id="1194695"/>
    <lineage>
        <taxon>Eukaryota</taxon>
        <taxon>Viridiplantae</taxon>
        <taxon>Streptophyta</taxon>
        <taxon>Embryophyta</taxon>
        <taxon>Tracheophyta</taxon>
        <taxon>Spermatophyta</taxon>
        <taxon>Magnoliopsida</taxon>
        <taxon>eudicotyledons</taxon>
        <taxon>Gunneridae</taxon>
        <taxon>Pentapetalae</taxon>
        <taxon>rosids</taxon>
        <taxon>fabids</taxon>
        <taxon>Cucurbitales</taxon>
        <taxon>Cucurbitaceae</taxon>
        <taxon>Benincaseae</taxon>
        <taxon>Cucumis</taxon>
    </lineage>
</organism>
<dbReference type="Proteomes" id="UP000321947">
    <property type="component" value="Unassembled WGS sequence"/>
</dbReference>
<feature type="domain" description="Transcription factor IIIC subunit Tfc1/Sfc1 triple barrel" evidence="1">
    <location>
        <begin position="20"/>
        <end position="60"/>
    </location>
</feature>
<gene>
    <name evidence="2" type="ORF">E5676_scaffold381G00170</name>
</gene>
<evidence type="ECO:0000313" key="3">
    <source>
        <dbReference type="Proteomes" id="UP000321947"/>
    </source>
</evidence>
<evidence type="ECO:0000259" key="1">
    <source>
        <dbReference type="Pfam" id="PF17682"/>
    </source>
</evidence>